<dbReference type="AlphaFoldDB" id="A6G0G7"/>
<keyword evidence="2" id="KW-1185">Reference proteome</keyword>
<sequence length="171" mass="20317">MGYRWWQRHQREQAIARELDEANGEPLRLPEHISPRLASIASQAHQLRIELELPIRRVRAPLLSETPWARRQRCDEYDAALYEIRLSIWAWLRSLQRLDADERRLLAELGLSVQPFRKLLYGCDRTDDVWEQVLWAEAPDLDMMWAELHRTILALKRFEHALASAPTDPYR</sequence>
<dbReference type="EMBL" id="ABCS01000009">
    <property type="protein sequence ID" value="EDM80613.1"/>
    <property type="molecule type" value="Genomic_DNA"/>
</dbReference>
<organism evidence="1 2">
    <name type="scientific">Plesiocystis pacifica SIR-1</name>
    <dbReference type="NCBI Taxonomy" id="391625"/>
    <lineage>
        <taxon>Bacteria</taxon>
        <taxon>Pseudomonadati</taxon>
        <taxon>Myxococcota</taxon>
        <taxon>Polyangia</taxon>
        <taxon>Nannocystales</taxon>
        <taxon>Nannocystaceae</taxon>
        <taxon>Plesiocystis</taxon>
    </lineage>
</organism>
<protein>
    <recommendedName>
        <fullName evidence="3">CHAD domain-containing protein</fullName>
    </recommendedName>
</protein>
<evidence type="ECO:0000313" key="2">
    <source>
        <dbReference type="Proteomes" id="UP000005801"/>
    </source>
</evidence>
<gene>
    <name evidence="1" type="ORF">PPSIR1_37009</name>
</gene>
<evidence type="ECO:0008006" key="3">
    <source>
        <dbReference type="Google" id="ProtNLM"/>
    </source>
</evidence>
<evidence type="ECO:0000313" key="1">
    <source>
        <dbReference type="EMBL" id="EDM80613.1"/>
    </source>
</evidence>
<proteinExistence type="predicted"/>
<reference evidence="1 2" key="1">
    <citation type="submission" date="2007-06" db="EMBL/GenBank/DDBJ databases">
        <authorList>
            <person name="Shimkets L."/>
            <person name="Ferriera S."/>
            <person name="Johnson J."/>
            <person name="Kravitz S."/>
            <person name="Beeson K."/>
            <person name="Sutton G."/>
            <person name="Rogers Y.-H."/>
            <person name="Friedman R."/>
            <person name="Frazier M."/>
            <person name="Venter J.C."/>
        </authorList>
    </citation>
    <scope>NUCLEOTIDE SEQUENCE [LARGE SCALE GENOMIC DNA]</scope>
    <source>
        <strain evidence="1 2">SIR-1</strain>
    </source>
</reference>
<dbReference type="Proteomes" id="UP000005801">
    <property type="component" value="Unassembled WGS sequence"/>
</dbReference>
<comment type="caution">
    <text evidence="1">The sequence shown here is derived from an EMBL/GenBank/DDBJ whole genome shotgun (WGS) entry which is preliminary data.</text>
</comment>
<name>A6G0G7_9BACT</name>
<accession>A6G0G7</accession>